<keyword evidence="5" id="KW-1185">Reference proteome</keyword>
<proteinExistence type="predicted"/>
<dbReference type="eggNOG" id="COG1961">
    <property type="taxonomic scope" value="Bacteria"/>
</dbReference>
<dbReference type="InterPro" id="IPR006119">
    <property type="entry name" value="Resolv_N"/>
</dbReference>
<reference evidence="4 5" key="1">
    <citation type="journal article" date="2014" name="FEMS Microbiol. Ecol.">
        <title>Sphaerotilus natans encrusted with nanoball-shaped Fe(III) oxide minerals formed by nitrate-reducing mixotrophic Fe(II) oxidation.</title>
        <authorList>
            <person name="Park S."/>
            <person name="Kim D.H."/>
            <person name="Lee J.H."/>
            <person name="Hur H.G."/>
        </authorList>
    </citation>
    <scope>NUCLEOTIDE SEQUENCE [LARGE SCALE GENOMIC DNA]</scope>
    <source>
        <strain evidence="4 5">DSM 6575</strain>
    </source>
</reference>
<evidence type="ECO:0000256" key="1">
    <source>
        <dbReference type="ARBA" id="ARBA00023125"/>
    </source>
</evidence>
<dbReference type="RefSeq" id="WP_051632282.1">
    <property type="nucleotide sequence ID" value="NZ_AZRA01000129.1"/>
</dbReference>
<dbReference type="PANTHER" id="PTHR30461">
    <property type="entry name" value="DNA-INVERTASE FROM LAMBDOID PROPHAGE"/>
    <property type="match status" value="1"/>
</dbReference>
<dbReference type="Proteomes" id="UP000026714">
    <property type="component" value="Unassembled WGS sequence"/>
</dbReference>
<organism evidence="4 5">
    <name type="scientific">Sphaerotilus natans subsp. natans DSM 6575</name>
    <dbReference type="NCBI Taxonomy" id="1286631"/>
    <lineage>
        <taxon>Bacteria</taxon>
        <taxon>Pseudomonadati</taxon>
        <taxon>Pseudomonadota</taxon>
        <taxon>Betaproteobacteria</taxon>
        <taxon>Burkholderiales</taxon>
        <taxon>Sphaerotilaceae</taxon>
        <taxon>Sphaerotilus</taxon>
    </lineage>
</organism>
<dbReference type="CDD" id="cd00338">
    <property type="entry name" value="Ser_Recombinase"/>
    <property type="match status" value="1"/>
</dbReference>
<dbReference type="InterPro" id="IPR038109">
    <property type="entry name" value="DNA_bind_recomb_sf"/>
</dbReference>
<feature type="domain" description="Resolvase/invertase-type recombinase catalytic" evidence="3">
    <location>
        <begin position="4"/>
        <end position="169"/>
    </location>
</feature>
<dbReference type="SUPFAM" id="SSF53041">
    <property type="entry name" value="Resolvase-like"/>
    <property type="match status" value="1"/>
</dbReference>
<evidence type="ECO:0000259" key="3">
    <source>
        <dbReference type="SMART" id="SM00857"/>
    </source>
</evidence>
<dbReference type="GO" id="GO:0003677">
    <property type="term" value="F:DNA binding"/>
    <property type="evidence" value="ECO:0007669"/>
    <property type="project" value="UniProtKB-KW"/>
</dbReference>
<protein>
    <recommendedName>
        <fullName evidence="3">Resolvase/invertase-type recombinase catalytic domain-containing protein</fullName>
    </recommendedName>
</protein>
<keyword evidence="2" id="KW-0233">DNA recombination</keyword>
<comment type="caution">
    <text evidence="4">The sequence shown here is derived from an EMBL/GenBank/DDBJ whole genome shotgun (WGS) entry which is preliminary data.</text>
</comment>
<dbReference type="EMBL" id="AZRA01000129">
    <property type="protein sequence ID" value="KDB50535.1"/>
    <property type="molecule type" value="Genomic_DNA"/>
</dbReference>
<dbReference type="Pfam" id="PF00239">
    <property type="entry name" value="Resolvase"/>
    <property type="match status" value="1"/>
</dbReference>
<dbReference type="PATRIC" id="fig|1286631.3.peg.3762"/>
<dbReference type="Gene3D" id="3.40.50.1390">
    <property type="entry name" value="Resolvase, N-terminal catalytic domain"/>
    <property type="match status" value="1"/>
</dbReference>
<dbReference type="InterPro" id="IPR036162">
    <property type="entry name" value="Resolvase-like_N_sf"/>
</dbReference>
<dbReference type="SMART" id="SM00857">
    <property type="entry name" value="Resolvase"/>
    <property type="match status" value="1"/>
</dbReference>
<evidence type="ECO:0000256" key="2">
    <source>
        <dbReference type="ARBA" id="ARBA00023172"/>
    </source>
</evidence>
<evidence type="ECO:0000313" key="4">
    <source>
        <dbReference type="EMBL" id="KDB50535.1"/>
    </source>
</evidence>
<dbReference type="STRING" id="34103.SAMN05421778_11446"/>
<dbReference type="Gene3D" id="3.90.1750.20">
    <property type="entry name" value="Putative Large Serine Recombinase, Chain B, Domain 2"/>
    <property type="match status" value="1"/>
</dbReference>
<gene>
    <name evidence="4" type="ORF">X805_38690</name>
</gene>
<dbReference type="InterPro" id="IPR011109">
    <property type="entry name" value="DNA_bind_recombinase_dom"/>
</dbReference>
<name>A0A059KGS1_9BURK</name>
<dbReference type="PANTHER" id="PTHR30461:SF2">
    <property type="entry name" value="SERINE RECOMBINASE PINE-RELATED"/>
    <property type="match status" value="1"/>
</dbReference>
<keyword evidence="1" id="KW-0238">DNA-binding</keyword>
<dbReference type="InterPro" id="IPR050639">
    <property type="entry name" value="SSR_resolvase"/>
</dbReference>
<sequence>MTSVYSYLRFSDARQSIGDSAARQMQYAARWAAEHGMQLDDKLSMRDEGLSAYHQQHVKTGALGVFLRAIAEGRIVPGSVLIVEGLDRLSRAEPVLAQAQLSQIITAGITVVTASDGKTYTRESLRTQPMDLVYSLLIMIRAHEESATKSRRVSAALIRQVEGWQAGTYRGPIRAGHDPAYLSWDAQAGCWAVDPVRAAAVRRMIELYRLGLGSTHIVRRLLEEGLSPTGGVMPPSHIYRIIRSRALYGDRELVLDGQAHVLSGYYPALMTRVEWDELQLLAEERSGVSRRVRGELPHMLTGSGIARCGYCGSALAGQHMYKRRKPGELLADGYRRLLCSGKTMQVQCPRPGSCSVAPVERAIMRYCSDQIQLDDLLRGTDTSGADRAQLAKLRASSADRQRQIDRLTAALAQDDGAAPLAVLRQIRALEAEQQRDQAESERLERALAASAAGTLTHDQAAEWAALAEAAVERHDFDARVRAREMIATTFAGITVYHHGLVEPDTGAIDILLRTRSGVTRSLTIDRRTGDRRVQITRQRPPTSPAG</sequence>
<evidence type="ECO:0000313" key="5">
    <source>
        <dbReference type="Proteomes" id="UP000026714"/>
    </source>
</evidence>
<dbReference type="AlphaFoldDB" id="A0A059KGS1"/>
<dbReference type="GO" id="GO:0000150">
    <property type="term" value="F:DNA strand exchange activity"/>
    <property type="evidence" value="ECO:0007669"/>
    <property type="project" value="InterPro"/>
</dbReference>
<accession>A0A059KGS1</accession>
<dbReference type="Pfam" id="PF07508">
    <property type="entry name" value="Recombinase"/>
    <property type="match status" value="1"/>
</dbReference>